<feature type="transmembrane region" description="Helical" evidence="11">
    <location>
        <begin position="91"/>
        <end position="115"/>
    </location>
</feature>
<organism evidence="13 14">
    <name type="scientific">Geodia barretti</name>
    <name type="common">Barrett's horny sponge</name>
    <dbReference type="NCBI Taxonomy" id="519541"/>
    <lineage>
        <taxon>Eukaryota</taxon>
        <taxon>Metazoa</taxon>
        <taxon>Porifera</taxon>
        <taxon>Demospongiae</taxon>
        <taxon>Heteroscleromorpha</taxon>
        <taxon>Tetractinellida</taxon>
        <taxon>Astrophorina</taxon>
        <taxon>Geodiidae</taxon>
        <taxon>Geodia</taxon>
    </lineage>
</organism>
<dbReference type="PANTHER" id="PTHR42837">
    <property type="entry name" value="REGULATOR OF SIGMA-E PROTEASE RSEP"/>
    <property type="match status" value="1"/>
</dbReference>
<evidence type="ECO:0000313" key="14">
    <source>
        <dbReference type="Proteomes" id="UP001174909"/>
    </source>
</evidence>
<evidence type="ECO:0000256" key="1">
    <source>
        <dbReference type="ARBA" id="ARBA00001947"/>
    </source>
</evidence>
<dbReference type="AlphaFoldDB" id="A0AA35S448"/>
<proteinExistence type="inferred from homology"/>
<keyword evidence="7" id="KW-0862">Zinc</keyword>
<gene>
    <name evidence="13" type="ORF">GBAR_LOCUS13113</name>
</gene>
<keyword evidence="4" id="KW-0645">Protease</keyword>
<keyword evidence="14" id="KW-1185">Reference proteome</keyword>
<dbReference type="PANTHER" id="PTHR42837:SF2">
    <property type="entry name" value="MEMBRANE METALLOPROTEASE ARASP2, CHLOROPLASTIC-RELATED"/>
    <property type="match status" value="1"/>
</dbReference>
<evidence type="ECO:0000256" key="8">
    <source>
        <dbReference type="ARBA" id="ARBA00022989"/>
    </source>
</evidence>
<dbReference type="GO" id="GO:0004222">
    <property type="term" value="F:metalloendopeptidase activity"/>
    <property type="evidence" value="ECO:0007669"/>
    <property type="project" value="InterPro"/>
</dbReference>
<evidence type="ECO:0000256" key="2">
    <source>
        <dbReference type="ARBA" id="ARBA00004141"/>
    </source>
</evidence>
<reference evidence="13" key="1">
    <citation type="submission" date="2023-03" db="EMBL/GenBank/DDBJ databases">
        <authorList>
            <person name="Steffen K."/>
            <person name="Cardenas P."/>
        </authorList>
    </citation>
    <scope>NUCLEOTIDE SEQUENCE</scope>
</reference>
<dbReference type="SMART" id="SM00228">
    <property type="entry name" value="PDZ"/>
    <property type="match status" value="2"/>
</dbReference>
<dbReference type="CDD" id="cd23081">
    <property type="entry name" value="cpPDZ_EcRseP-like"/>
    <property type="match status" value="2"/>
</dbReference>
<dbReference type="Proteomes" id="UP001174909">
    <property type="component" value="Unassembled WGS sequence"/>
</dbReference>
<evidence type="ECO:0000256" key="6">
    <source>
        <dbReference type="ARBA" id="ARBA00022801"/>
    </source>
</evidence>
<protein>
    <submittedName>
        <fullName evidence="13">Zinc metalloprotease aq_1964</fullName>
    </submittedName>
</protein>
<keyword evidence="9 13" id="KW-0482">Metalloprotease</keyword>
<evidence type="ECO:0000256" key="3">
    <source>
        <dbReference type="ARBA" id="ARBA00009989"/>
    </source>
</evidence>
<evidence type="ECO:0000256" key="10">
    <source>
        <dbReference type="ARBA" id="ARBA00023136"/>
    </source>
</evidence>
<comment type="subcellular location">
    <subcellularLocation>
        <location evidence="2">Membrane</location>
        <topology evidence="2">Multi-pass membrane protein</topology>
    </subcellularLocation>
</comment>
<keyword evidence="5 11" id="KW-0812">Transmembrane</keyword>
<evidence type="ECO:0000256" key="4">
    <source>
        <dbReference type="ARBA" id="ARBA00022670"/>
    </source>
</evidence>
<dbReference type="Pfam" id="PF02163">
    <property type="entry name" value="Peptidase_M50"/>
    <property type="match status" value="1"/>
</dbReference>
<accession>A0AA35S448</accession>
<evidence type="ECO:0000256" key="7">
    <source>
        <dbReference type="ARBA" id="ARBA00022833"/>
    </source>
</evidence>
<comment type="cofactor">
    <cofactor evidence="1">
        <name>Zn(2+)</name>
        <dbReference type="ChEBI" id="CHEBI:29105"/>
    </cofactor>
</comment>
<comment type="caution">
    <text evidence="13">The sequence shown here is derived from an EMBL/GenBank/DDBJ whole genome shotgun (WGS) entry which is preliminary data.</text>
</comment>
<evidence type="ECO:0000256" key="5">
    <source>
        <dbReference type="ARBA" id="ARBA00022692"/>
    </source>
</evidence>
<keyword evidence="8 11" id="KW-1133">Transmembrane helix</keyword>
<dbReference type="GO" id="GO:0016020">
    <property type="term" value="C:membrane"/>
    <property type="evidence" value="ECO:0007669"/>
    <property type="project" value="UniProtKB-SubCell"/>
</dbReference>
<feature type="transmembrane region" description="Helical" evidence="11">
    <location>
        <begin position="363"/>
        <end position="384"/>
    </location>
</feature>
<sequence length="451" mass="47307">MLTILAFVLVVGTLVVVHEFGHFLAARFIGVRVETFSIGFPPNIYRRRVGDTEWTIGLLPLGGYVKMAGDAPGQGGSDPAELQNRTRGERLAILFAGPAMNFVLAVAILSGLFYFGMERRVGLSDPPVVSYVAEGSPASVAGVRAGDRIVAIAGEPVPDWRTAMEQIIVRPDQEVVFAVERAGTPTQFPVTVASVGPDAMGYAGIGPPAPPIINAVKPGSPAEAAGIRPDDLIVRVDDIRVGSTNEVAAFVRSAGTREISLGIERAGREIVVPVTPQLAENPEGGEASPQVGVYFRLPFRTVRAESIPDALREAVAETARWGSLTVGQLGRVVRGQGSPRQFSGPIGIAQASGDAIRRGPTEVLLLMAILSLSLGVLNLLPIPVLDGGQIAVLLVESAARRDLSLGVRKGLMVAGAAFMLLVFVLVIYLDLSKTGLLGSTFGASPPPPPTP</sequence>
<keyword evidence="6" id="KW-0378">Hydrolase</keyword>
<dbReference type="PROSITE" id="PS50106">
    <property type="entry name" value="PDZ"/>
    <property type="match status" value="2"/>
</dbReference>
<evidence type="ECO:0000259" key="12">
    <source>
        <dbReference type="PROSITE" id="PS50106"/>
    </source>
</evidence>
<dbReference type="CDD" id="cd06163">
    <property type="entry name" value="S2P-M50_PDZ_RseP-like"/>
    <property type="match status" value="1"/>
</dbReference>
<dbReference type="InterPro" id="IPR008915">
    <property type="entry name" value="Peptidase_M50"/>
</dbReference>
<dbReference type="Gene3D" id="2.30.42.10">
    <property type="match status" value="2"/>
</dbReference>
<evidence type="ECO:0000256" key="11">
    <source>
        <dbReference type="SAM" id="Phobius"/>
    </source>
</evidence>
<comment type="similarity">
    <text evidence="3">Belongs to the peptidase M50A family.</text>
</comment>
<evidence type="ECO:0000313" key="13">
    <source>
        <dbReference type="EMBL" id="CAI8022293.1"/>
    </source>
</evidence>
<name>A0AA35S448_GEOBA</name>
<dbReference type="InterPro" id="IPR001478">
    <property type="entry name" value="PDZ"/>
</dbReference>
<evidence type="ECO:0000256" key="9">
    <source>
        <dbReference type="ARBA" id="ARBA00023049"/>
    </source>
</evidence>
<dbReference type="SUPFAM" id="SSF50156">
    <property type="entry name" value="PDZ domain-like"/>
    <property type="match status" value="2"/>
</dbReference>
<feature type="domain" description="PDZ" evidence="12">
    <location>
        <begin position="110"/>
        <end position="157"/>
    </location>
</feature>
<feature type="transmembrane region" description="Helical" evidence="11">
    <location>
        <begin position="410"/>
        <end position="429"/>
    </location>
</feature>
<dbReference type="GO" id="GO:0006508">
    <property type="term" value="P:proteolysis"/>
    <property type="evidence" value="ECO:0007669"/>
    <property type="project" value="UniProtKB-KW"/>
</dbReference>
<dbReference type="NCBIfam" id="TIGR00054">
    <property type="entry name" value="RIP metalloprotease RseP"/>
    <property type="match status" value="1"/>
</dbReference>
<dbReference type="InterPro" id="IPR004387">
    <property type="entry name" value="Pept_M50_Zn"/>
</dbReference>
<feature type="domain" description="PDZ" evidence="12">
    <location>
        <begin position="189"/>
        <end position="255"/>
    </location>
</feature>
<dbReference type="InterPro" id="IPR041489">
    <property type="entry name" value="PDZ_6"/>
</dbReference>
<dbReference type="Pfam" id="PF17820">
    <property type="entry name" value="PDZ_6"/>
    <property type="match status" value="2"/>
</dbReference>
<dbReference type="InterPro" id="IPR036034">
    <property type="entry name" value="PDZ_sf"/>
</dbReference>
<keyword evidence="10 11" id="KW-0472">Membrane</keyword>
<dbReference type="EMBL" id="CASHTH010001945">
    <property type="protein sequence ID" value="CAI8022293.1"/>
    <property type="molecule type" value="Genomic_DNA"/>
</dbReference>